<dbReference type="AlphaFoldDB" id="A0A2B7WVF5"/>
<accession>A0A2B7WVF5</accession>
<evidence type="ECO:0000256" key="9">
    <source>
        <dbReference type="PROSITE-ProRule" id="PRU10069"/>
    </source>
</evidence>
<evidence type="ECO:0000259" key="11">
    <source>
        <dbReference type="PROSITE" id="PS01140"/>
    </source>
</evidence>
<comment type="caution">
    <text evidence="12">The sequence shown here is derived from an EMBL/GenBank/DDBJ whole genome shotgun (WGS) entry which is preliminary data.</text>
</comment>
<evidence type="ECO:0000256" key="7">
    <source>
        <dbReference type="ARBA" id="ARBA00023295"/>
    </source>
</evidence>
<feature type="signal peptide" evidence="10">
    <location>
        <begin position="1"/>
        <end position="23"/>
    </location>
</feature>
<keyword evidence="7" id="KW-0326">Glycosidase</keyword>
<comment type="similarity">
    <text evidence="2">Belongs to the glycosyl hydrolase 45 (cellulase K) family.</text>
</comment>
<evidence type="ECO:0000313" key="12">
    <source>
        <dbReference type="EMBL" id="PGH00786.1"/>
    </source>
</evidence>
<dbReference type="PROSITE" id="PS01140">
    <property type="entry name" value="GLYCOSYL_HYDROL_F45"/>
    <property type="match status" value="1"/>
</dbReference>
<dbReference type="Proteomes" id="UP000224634">
    <property type="component" value="Unassembled WGS sequence"/>
</dbReference>
<dbReference type="EC" id="3.2.1.4" evidence="3 9"/>
<protein>
    <recommendedName>
        <fullName evidence="3 9">Cellulase</fullName>
        <ecNumber evidence="3 9">3.2.1.4</ecNumber>
    </recommendedName>
</protein>
<feature type="chain" id="PRO_5012835146" description="Cellulase" evidence="10">
    <location>
        <begin position="24"/>
        <end position="209"/>
    </location>
</feature>
<evidence type="ECO:0000256" key="6">
    <source>
        <dbReference type="ARBA" id="ARBA00023277"/>
    </source>
</evidence>
<dbReference type="PROSITE" id="PS51257">
    <property type="entry name" value="PROKAR_LIPOPROTEIN"/>
    <property type="match status" value="1"/>
</dbReference>
<gene>
    <name evidence="12" type="ORF">AJ80_09125</name>
</gene>
<keyword evidence="6" id="KW-0119">Carbohydrate metabolism</keyword>
<keyword evidence="13" id="KW-1185">Reference proteome</keyword>
<dbReference type="GO" id="GO:0008810">
    <property type="term" value="F:cellulase activity"/>
    <property type="evidence" value="ECO:0007669"/>
    <property type="project" value="UniProtKB-EC"/>
</dbReference>
<dbReference type="Pfam" id="PF02015">
    <property type="entry name" value="Glyco_hydro_45"/>
    <property type="match status" value="1"/>
</dbReference>
<feature type="active site" description="Nucleophile" evidence="9">
    <location>
        <position position="36"/>
    </location>
</feature>
<dbReference type="PANTHER" id="PTHR39730:SF1">
    <property type="entry name" value="ENDOGLUCANASE 1"/>
    <property type="match status" value="1"/>
</dbReference>
<evidence type="ECO:0000256" key="10">
    <source>
        <dbReference type="SAM" id="SignalP"/>
    </source>
</evidence>
<sequence length="209" mass="21992">MAPAFKPLALAAILLSSACSVSAQASGSGQTTRYWDCCKSSCAWSGKALVSAPVTTCDIDDNPLESAAARSGCDSNGVAYMCSNNSPWVVDDSLSYGFAAVRISGQTEADWCCACYELTFNSGPVSGKKMVVQAVNTGGDLGANHFDIAMPGGGVGIFNACSDQWGAPPDGWGERYGGLTSNTCHELPEQLQEGCNWRFNWFQNADNPE</sequence>
<keyword evidence="10" id="KW-0732">Signal</keyword>
<evidence type="ECO:0000313" key="13">
    <source>
        <dbReference type="Proteomes" id="UP000224634"/>
    </source>
</evidence>
<dbReference type="PANTHER" id="PTHR39730">
    <property type="entry name" value="ENDOGLUCANASE 1"/>
    <property type="match status" value="1"/>
</dbReference>
<dbReference type="InterPro" id="IPR000334">
    <property type="entry name" value="Glyco_hydro_45"/>
</dbReference>
<dbReference type="Gene3D" id="2.40.40.10">
    <property type="entry name" value="RlpA-like domain"/>
    <property type="match status" value="1"/>
</dbReference>
<feature type="domain" description="Glycosyl hydrolases family 45 active site" evidence="11">
    <location>
        <begin position="31"/>
        <end position="42"/>
    </location>
</feature>
<comment type="catalytic activity">
    <reaction evidence="1 9">
        <text>Endohydrolysis of (1-&gt;4)-beta-D-glucosidic linkages in cellulose, lichenin and cereal beta-D-glucans.</text>
        <dbReference type="EC" id="3.2.1.4"/>
    </reaction>
</comment>
<evidence type="ECO:0000256" key="4">
    <source>
        <dbReference type="ARBA" id="ARBA00022801"/>
    </source>
</evidence>
<keyword evidence="4" id="KW-0378">Hydrolase</keyword>
<evidence type="ECO:0000256" key="5">
    <source>
        <dbReference type="ARBA" id="ARBA00023001"/>
    </source>
</evidence>
<dbReference type="EMBL" id="PDNA01000246">
    <property type="protein sequence ID" value="PGH00786.1"/>
    <property type="molecule type" value="Genomic_DNA"/>
</dbReference>
<dbReference type="STRING" id="1447883.A0A2B7WVF5"/>
<name>A0A2B7WVF5_POLH7</name>
<dbReference type="InterPro" id="IPR052288">
    <property type="entry name" value="GH45_Enzymes"/>
</dbReference>
<dbReference type="InterPro" id="IPR036908">
    <property type="entry name" value="RlpA-like_sf"/>
</dbReference>
<keyword evidence="5" id="KW-0136">Cellulose degradation</keyword>
<evidence type="ECO:0000256" key="1">
    <source>
        <dbReference type="ARBA" id="ARBA00000966"/>
    </source>
</evidence>
<evidence type="ECO:0000256" key="8">
    <source>
        <dbReference type="ARBA" id="ARBA00023326"/>
    </source>
</evidence>
<evidence type="ECO:0000256" key="2">
    <source>
        <dbReference type="ARBA" id="ARBA00007793"/>
    </source>
</evidence>
<evidence type="ECO:0000256" key="3">
    <source>
        <dbReference type="ARBA" id="ARBA00012601"/>
    </source>
</evidence>
<dbReference type="SUPFAM" id="SSF50685">
    <property type="entry name" value="Barwin-like endoglucanases"/>
    <property type="match status" value="1"/>
</dbReference>
<proteinExistence type="inferred from homology"/>
<organism evidence="12 13">
    <name type="scientific">Polytolypa hystricis (strain UAMH7299)</name>
    <dbReference type="NCBI Taxonomy" id="1447883"/>
    <lineage>
        <taxon>Eukaryota</taxon>
        <taxon>Fungi</taxon>
        <taxon>Dikarya</taxon>
        <taxon>Ascomycota</taxon>
        <taxon>Pezizomycotina</taxon>
        <taxon>Eurotiomycetes</taxon>
        <taxon>Eurotiomycetidae</taxon>
        <taxon>Onygenales</taxon>
        <taxon>Onygenales incertae sedis</taxon>
        <taxon>Polytolypa</taxon>
    </lineage>
</organism>
<reference evidence="12 13" key="1">
    <citation type="submission" date="2017-10" db="EMBL/GenBank/DDBJ databases">
        <title>Comparative genomics in systemic dimorphic fungi from Ajellomycetaceae.</title>
        <authorList>
            <person name="Munoz J.F."/>
            <person name="Mcewen J.G."/>
            <person name="Clay O.K."/>
            <person name="Cuomo C.A."/>
        </authorList>
    </citation>
    <scope>NUCLEOTIDE SEQUENCE [LARGE SCALE GENOMIC DNA]</scope>
    <source>
        <strain evidence="12 13">UAMH7299</strain>
    </source>
</reference>
<dbReference type="OrthoDB" id="10035502at2759"/>
<dbReference type="GO" id="GO:0030245">
    <property type="term" value="P:cellulose catabolic process"/>
    <property type="evidence" value="ECO:0007669"/>
    <property type="project" value="UniProtKB-KW"/>
</dbReference>
<keyword evidence="8" id="KW-0624">Polysaccharide degradation</keyword>